<dbReference type="InterPro" id="IPR056556">
    <property type="entry name" value="NTE1_P-loop_dom"/>
</dbReference>
<dbReference type="InterPro" id="IPR014710">
    <property type="entry name" value="RmlC-like_jellyroll"/>
</dbReference>
<evidence type="ECO:0000256" key="13">
    <source>
        <dbReference type="ARBA" id="ARBA00023136"/>
    </source>
</evidence>
<feature type="short sequence motif" description="GXGXXG" evidence="17">
    <location>
        <begin position="988"/>
        <end position="993"/>
    </location>
</feature>
<feature type="short sequence motif" description="GXSXG" evidence="17">
    <location>
        <begin position="1015"/>
        <end position="1019"/>
    </location>
</feature>
<dbReference type="InterPro" id="IPR016035">
    <property type="entry name" value="Acyl_Trfase/lysoPLipase"/>
</dbReference>
<dbReference type="GO" id="GO:0004622">
    <property type="term" value="F:phosphatidylcholine lysophospholipase activity"/>
    <property type="evidence" value="ECO:0007669"/>
    <property type="project" value="UniProtKB-EC"/>
</dbReference>
<dbReference type="Gene3D" id="3.40.1090.10">
    <property type="entry name" value="Cytosolic phospholipase A2 catalytic domain"/>
    <property type="match status" value="1"/>
</dbReference>
<dbReference type="FunCoup" id="A0A7M7MBW7">
    <property type="interactions" value="441"/>
</dbReference>
<comment type="catalytic activity">
    <reaction evidence="16">
        <text>a 1-acyl-sn-glycero-3-phosphocholine + H2O = sn-glycerol 3-phosphocholine + a fatty acid + H(+)</text>
        <dbReference type="Rhea" id="RHEA:15177"/>
        <dbReference type="ChEBI" id="CHEBI:15377"/>
        <dbReference type="ChEBI" id="CHEBI:15378"/>
        <dbReference type="ChEBI" id="CHEBI:16870"/>
        <dbReference type="ChEBI" id="CHEBI:28868"/>
        <dbReference type="ChEBI" id="CHEBI:58168"/>
        <dbReference type="EC" id="3.1.1.5"/>
    </reaction>
</comment>
<comment type="similarity">
    <text evidence="2">Belongs to the NTE family.</text>
</comment>
<keyword evidence="12 17" id="KW-0443">Lipid metabolism</keyword>
<dbReference type="PROSITE" id="PS50042">
    <property type="entry name" value="CNMP_BINDING_3"/>
    <property type="match status" value="3"/>
</dbReference>
<dbReference type="SUPFAM" id="SSF52151">
    <property type="entry name" value="FabD/lysophospholipase-like"/>
    <property type="match status" value="1"/>
</dbReference>
<keyword evidence="6" id="KW-0597">Phosphoprotein</keyword>
<dbReference type="EC" id="3.1.1.5" evidence="4"/>
<feature type="domain" description="Cyclic nucleotide-binding" evidence="20">
    <location>
        <begin position="636"/>
        <end position="737"/>
    </location>
</feature>
<dbReference type="PROSITE" id="PS01237">
    <property type="entry name" value="UPF0028"/>
    <property type="match status" value="1"/>
</dbReference>
<dbReference type="InterPro" id="IPR000595">
    <property type="entry name" value="cNMP-bd_dom"/>
</dbReference>
<dbReference type="GO" id="GO:0046470">
    <property type="term" value="P:phosphatidylcholine metabolic process"/>
    <property type="evidence" value="ECO:0007669"/>
    <property type="project" value="InterPro"/>
</dbReference>
<dbReference type="Gene3D" id="2.60.120.10">
    <property type="entry name" value="Jelly Rolls"/>
    <property type="match status" value="3"/>
</dbReference>
<evidence type="ECO:0000259" key="21">
    <source>
        <dbReference type="PROSITE" id="PS51635"/>
    </source>
</evidence>
<evidence type="ECO:0000256" key="6">
    <source>
        <dbReference type="ARBA" id="ARBA00022553"/>
    </source>
</evidence>
<dbReference type="FunFam" id="3.40.1090.10:FF:000001">
    <property type="entry name" value="neuropathy target esterase isoform X2"/>
    <property type="match status" value="1"/>
</dbReference>
<evidence type="ECO:0000256" key="2">
    <source>
        <dbReference type="ARBA" id="ARBA00006636"/>
    </source>
</evidence>
<keyword evidence="23" id="KW-1185">Reference proteome</keyword>
<dbReference type="SMART" id="SM00100">
    <property type="entry name" value="cNMP"/>
    <property type="match status" value="3"/>
</dbReference>
<dbReference type="CTD" id="31716"/>
<keyword evidence="9" id="KW-0256">Endoplasmic reticulum</keyword>
<dbReference type="CDD" id="cd00038">
    <property type="entry name" value="CAP_ED"/>
    <property type="match status" value="3"/>
</dbReference>
<feature type="transmembrane region" description="Helical" evidence="19">
    <location>
        <begin position="72"/>
        <end position="90"/>
    </location>
</feature>
<dbReference type="OMA" id="GQQEDRH"/>
<dbReference type="GO" id="GO:0016042">
    <property type="term" value="P:lipid catabolic process"/>
    <property type="evidence" value="ECO:0007669"/>
    <property type="project" value="UniProtKB-UniRule"/>
</dbReference>
<keyword evidence="7 19" id="KW-0812">Transmembrane</keyword>
<comment type="subunit">
    <text evidence="3">Interacts with Pka-C3; interaction inhibits the catalytic function of Pka-C3 and the esterase activity of sws.</text>
</comment>
<dbReference type="Pfam" id="PF00027">
    <property type="entry name" value="cNMP_binding"/>
    <property type="match status" value="2"/>
</dbReference>
<dbReference type="PROSITE" id="PS51635">
    <property type="entry name" value="PNPLA"/>
    <property type="match status" value="1"/>
</dbReference>
<feature type="active site" description="Nucleophile" evidence="17">
    <location>
        <position position="1017"/>
    </location>
</feature>
<evidence type="ECO:0000256" key="10">
    <source>
        <dbReference type="ARBA" id="ARBA00022963"/>
    </source>
</evidence>
<feature type="domain" description="PNPLA" evidence="21">
    <location>
        <begin position="984"/>
        <end position="1150"/>
    </location>
</feature>
<sequence length="1334" mass="149393">MAGVGDNSTTPSIHNNCASERETTAVRWLGSWSGVWPRAMMLPSWLKPNVSTLWGPYVPHTWTYWLEANSMTFLQIFLVVVALVLIIVYLHNKFGVKELKADVEKIMGLNKGPRFRKRDKMLFYTKRMLRHVNTLAAQSVNTTSTGGKGRVKKRQMVLRLAKKIMFPRRDIPQLTVKEPSQAFLEEDLTEHREDAKLPPDVLYLIRSIRIFGFLEKPLFVDLYKHIESYNIMQGEMLFDIGDSDDSIYTVYSGCISVYIKEGGDDLMFKEARAGDSIASFLSGLVVLTNKESTFKSVAARATEDSKVLRLRYKEFSDLLKKHPDSMVRLVQVVMIRLQRVNFVALHEYLGLTTQMMKNRPERSKSFINPAKSSPAKVPVSRKTPGLLPQSLPHTPIHGPPPGSLPAAPAVPADGWPTEVPEENVTTPAPPTVESEPVSVMRKTSNIVHRIATGSAALLIDVSSVGQSPQPVSQSLPNQAKSSSMTAITSKGRRASVVGNVNENTMRAPEPSEEECLAQATRAFARILNLSTEDQLKDKLTIRDYKPGENITKQNDLEHINHLYYIIWGTVEVRQKASHKSSDPDEMYFAHAGDTVGIFETLTSEIPFVTRVARTRVRVASAPSSTIYSLLVNNPDAVLHLAANLIEKLSSFVRQIDFAMDWIQVDSGRTVYRQNDTSDAMYIVLSGRLRSVTTAADGKRHLVGEYGRGDLVGLVEVLTEAPRTSTMMAVRDSELAKLPVGLLNVIKIKHPVVVTRLIQLLGQRILGSMRRESVSPTQDVVPIRKSQSNFSTIALLPVTDDVPLHAFAMELNYSIQGLSLRLTSDYVKKELGPNALDKSNEYRLCSWLGQLEDRHKVLLYQCDRDFTSWTQRCIRQADCILIVALAESGPQVGQLEQQAETIAKRTQKELVLLHREGGPSPSNTVEWLNIRSWCSSHHHLRCPKRIFSKRSKLLDVYRKLEGVPCNTHSDFARLARFLTGTSIGLVLGGGGARGCSHVGMIKAITEAGIPIDMVGGVSIGAFMGALWAQEMDMTPFTQKARDWAYRTVSPWQQIFDITYPITAWFTGYAFNSGIHATFGDKQIEDLWLPYFTVTTDITSSYPRVHKHGSLWRYVRASMSLAGILPPLCDPIDGHLLLDGGYVNNLPADEMYRQMGAETIIAVDVGSQDETDLTNYGDTLSGWWLLWKRTVPNFGEPVKIPNSAEIQSRLAYVSCVRQLEEVKTSDYCMYVRPPIDKYKTLQFGLFNEIMEVGYQHGRTLFAGMKAVQHDRKMKFFVTGGVSSEDIPKQAPLKPTTFTDLASIVCRVKKPVKETFEEDDLHSDNFVDDTDFSQEEI</sequence>
<evidence type="ECO:0000256" key="7">
    <source>
        <dbReference type="ARBA" id="ARBA00022692"/>
    </source>
</evidence>
<evidence type="ECO:0000256" key="12">
    <source>
        <dbReference type="ARBA" id="ARBA00023098"/>
    </source>
</evidence>
<dbReference type="InterPro" id="IPR001423">
    <property type="entry name" value="LysoPLipase_patatin_CS"/>
</dbReference>
<feature type="domain" description="Cyclic nucleotide-binding" evidence="20">
    <location>
        <begin position="210"/>
        <end position="336"/>
    </location>
</feature>
<evidence type="ECO:0000256" key="9">
    <source>
        <dbReference type="ARBA" id="ARBA00022824"/>
    </source>
</evidence>
<evidence type="ECO:0000256" key="17">
    <source>
        <dbReference type="PROSITE-ProRule" id="PRU01161"/>
    </source>
</evidence>
<dbReference type="GeneID" id="111245938"/>
<dbReference type="Proteomes" id="UP000594260">
    <property type="component" value="Unplaced"/>
</dbReference>
<dbReference type="GO" id="GO:0005789">
    <property type="term" value="C:endoplasmic reticulum membrane"/>
    <property type="evidence" value="ECO:0007669"/>
    <property type="project" value="UniProtKB-SubCell"/>
</dbReference>
<evidence type="ECO:0000256" key="8">
    <source>
        <dbReference type="ARBA" id="ARBA00022801"/>
    </source>
</evidence>
<keyword evidence="13 19" id="KW-0472">Membrane</keyword>
<evidence type="ECO:0000256" key="5">
    <source>
        <dbReference type="ARBA" id="ARBA00019369"/>
    </source>
</evidence>
<evidence type="ECO:0000256" key="3">
    <source>
        <dbReference type="ARBA" id="ARBA00011476"/>
    </source>
</evidence>
<organism evidence="22 23">
    <name type="scientific">Varroa destructor</name>
    <name type="common">Honeybee mite</name>
    <dbReference type="NCBI Taxonomy" id="109461"/>
    <lineage>
        <taxon>Eukaryota</taxon>
        <taxon>Metazoa</taxon>
        <taxon>Ecdysozoa</taxon>
        <taxon>Arthropoda</taxon>
        <taxon>Chelicerata</taxon>
        <taxon>Arachnida</taxon>
        <taxon>Acari</taxon>
        <taxon>Parasitiformes</taxon>
        <taxon>Mesostigmata</taxon>
        <taxon>Gamasina</taxon>
        <taxon>Dermanyssoidea</taxon>
        <taxon>Varroidae</taxon>
        <taxon>Varroa</taxon>
    </lineage>
</organism>
<evidence type="ECO:0000256" key="16">
    <source>
        <dbReference type="ARBA" id="ARBA00049531"/>
    </source>
</evidence>
<feature type="region of interest" description="Disordered" evidence="18">
    <location>
        <begin position="362"/>
        <end position="437"/>
    </location>
</feature>
<evidence type="ECO:0000313" key="23">
    <source>
        <dbReference type="Proteomes" id="UP000594260"/>
    </source>
</evidence>
<dbReference type="PANTHER" id="PTHR14226">
    <property type="entry name" value="NEUROPATHY TARGET ESTERASE/SWISS CHEESE D.MELANOGASTER"/>
    <property type="match status" value="1"/>
</dbReference>
<evidence type="ECO:0000256" key="11">
    <source>
        <dbReference type="ARBA" id="ARBA00022989"/>
    </source>
</evidence>
<dbReference type="SUPFAM" id="SSF51206">
    <property type="entry name" value="cAMP-binding domain-like"/>
    <property type="match status" value="3"/>
</dbReference>
<dbReference type="OrthoDB" id="421051at2759"/>
<evidence type="ECO:0000313" key="22">
    <source>
        <dbReference type="EnsemblMetazoa" id="XP_022650695"/>
    </source>
</evidence>
<dbReference type="InterPro" id="IPR050301">
    <property type="entry name" value="NTE"/>
</dbReference>
<evidence type="ECO:0000256" key="18">
    <source>
        <dbReference type="SAM" id="MobiDB-lite"/>
    </source>
</evidence>
<dbReference type="EnsemblMetazoa" id="XM_022794960">
    <property type="protein sequence ID" value="XP_022650695"/>
    <property type="gene ID" value="LOC111245938"/>
</dbReference>
<comment type="function">
    <text evidence="14">Phospholipase B that deacylates intracellular phosphatidylcholine (PtdCho), generating glycerophosphocholine (GroPtdCho). This deacylation occurs at both sn-2 and sn-1 positions of PtdCho. Its specific chemical modification by certain organophosphorus (OP) compounds leads to distal axonopathy. Plays a role in the signaling mechanism between neurons and glia that regulates glia wrapping during development of the adult brain. Essential for membrane lipid homeostasis and cell survival in both neurons and glia of the adult brain.</text>
</comment>
<dbReference type="InParanoid" id="A0A7M7MBW7"/>
<dbReference type="CDD" id="cd07225">
    <property type="entry name" value="Pat_PNPLA6_PNPLA7"/>
    <property type="match status" value="1"/>
</dbReference>
<dbReference type="InterPro" id="IPR002641">
    <property type="entry name" value="PNPLA_dom"/>
</dbReference>
<accession>A0A7M7MBW7</accession>
<feature type="short sequence motif" description="DGA/G" evidence="17">
    <location>
        <begin position="1137"/>
        <end position="1139"/>
    </location>
</feature>
<dbReference type="Pfam" id="PF01734">
    <property type="entry name" value="Patatin"/>
    <property type="match status" value="1"/>
</dbReference>
<proteinExistence type="inferred from homology"/>
<keyword evidence="8 17" id="KW-0378">Hydrolase</keyword>
<name>A0A7M7MBW7_VARDE</name>
<dbReference type="FunFam" id="2.60.120.10:FF:000010">
    <property type="entry name" value="neuropathy target esterase isoform X1"/>
    <property type="match status" value="1"/>
</dbReference>
<dbReference type="KEGG" id="vde:111245938"/>
<evidence type="ECO:0000256" key="1">
    <source>
        <dbReference type="ARBA" id="ARBA00004115"/>
    </source>
</evidence>
<dbReference type="InterPro" id="IPR018490">
    <property type="entry name" value="cNMP-bd_dom_sf"/>
</dbReference>
<feature type="active site" description="Proton acceptor" evidence="17">
    <location>
        <position position="1137"/>
    </location>
</feature>
<dbReference type="PANTHER" id="PTHR14226:SF29">
    <property type="entry name" value="NEUROPATHY TARGET ESTERASE SWS"/>
    <property type="match status" value="1"/>
</dbReference>
<protein>
    <recommendedName>
        <fullName evidence="5">Neuropathy target esterase sws</fullName>
        <ecNumber evidence="4">3.1.1.5</ecNumber>
    </recommendedName>
    <alternativeName>
        <fullName evidence="15">Swiss cheese</fullName>
    </alternativeName>
</protein>
<reference evidence="22" key="1">
    <citation type="submission" date="2021-01" db="UniProtKB">
        <authorList>
            <consortium name="EnsemblMetazoa"/>
        </authorList>
    </citation>
    <scope>IDENTIFICATION</scope>
</reference>
<evidence type="ECO:0000256" key="14">
    <source>
        <dbReference type="ARBA" id="ARBA00025020"/>
    </source>
</evidence>
<feature type="region of interest" description="Disordered" evidence="18">
    <location>
        <begin position="469"/>
        <end position="491"/>
    </location>
</feature>
<evidence type="ECO:0000256" key="15">
    <source>
        <dbReference type="ARBA" id="ARBA00030862"/>
    </source>
</evidence>
<evidence type="ECO:0000256" key="4">
    <source>
        <dbReference type="ARBA" id="ARBA00013274"/>
    </source>
</evidence>
<feature type="domain" description="Cyclic nucleotide-binding" evidence="20">
    <location>
        <begin position="523"/>
        <end position="635"/>
    </location>
</feature>
<evidence type="ECO:0000259" key="20">
    <source>
        <dbReference type="PROSITE" id="PS50042"/>
    </source>
</evidence>
<dbReference type="Pfam" id="PF24179">
    <property type="entry name" value="NTE_Ploop"/>
    <property type="match status" value="1"/>
</dbReference>
<dbReference type="RefSeq" id="XP_022650695.1">
    <property type="nucleotide sequence ID" value="XM_022794960.1"/>
</dbReference>
<comment type="subcellular location">
    <subcellularLocation>
        <location evidence="1">Endoplasmic reticulum membrane</location>
        <topology evidence="1">Single-pass type I membrane protein</topology>
    </subcellularLocation>
</comment>
<feature type="compositionally biased region" description="Polar residues" evidence="18">
    <location>
        <begin position="477"/>
        <end position="488"/>
    </location>
</feature>
<keyword evidence="10 17" id="KW-0442">Lipid degradation</keyword>
<evidence type="ECO:0000256" key="19">
    <source>
        <dbReference type="SAM" id="Phobius"/>
    </source>
</evidence>
<keyword evidence="11 19" id="KW-1133">Transmembrane helix</keyword>